<dbReference type="GO" id="GO:0000329">
    <property type="term" value="C:fungal-type vacuole membrane"/>
    <property type="evidence" value="ECO:0007669"/>
    <property type="project" value="TreeGrafter"/>
</dbReference>
<accession>A0A1B7TDW9</accession>
<dbReference type="GO" id="GO:0010513">
    <property type="term" value="P:positive regulation of phosphatidylinositol biosynthetic process"/>
    <property type="evidence" value="ECO:0007669"/>
    <property type="project" value="TreeGrafter"/>
</dbReference>
<feature type="compositionally biased region" description="Basic and acidic residues" evidence="1">
    <location>
        <begin position="1056"/>
        <end position="1067"/>
    </location>
</feature>
<dbReference type="InterPro" id="IPR024260">
    <property type="entry name" value="Vac7"/>
</dbReference>
<feature type="region of interest" description="Disordered" evidence="1">
    <location>
        <begin position="783"/>
        <end position="817"/>
    </location>
</feature>
<evidence type="ECO:0000313" key="4">
    <source>
        <dbReference type="Proteomes" id="UP000092321"/>
    </source>
</evidence>
<keyword evidence="2" id="KW-1133">Transmembrane helix</keyword>
<proteinExistence type="predicted"/>
<reference evidence="4" key="1">
    <citation type="journal article" date="2016" name="Proc. Natl. Acad. Sci. U.S.A.">
        <title>Comparative genomics of biotechnologically important yeasts.</title>
        <authorList>
            <person name="Riley R."/>
            <person name="Haridas S."/>
            <person name="Wolfe K.H."/>
            <person name="Lopes M.R."/>
            <person name="Hittinger C.T."/>
            <person name="Goeker M."/>
            <person name="Salamov A.A."/>
            <person name="Wisecaver J.H."/>
            <person name="Long T.M."/>
            <person name="Calvey C.H."/>
            <person name="Aerts A.L."/>
            <person name="Barry K.W."/>
            <person name="Choi C."/>
            <person name="Clum A."/>
            <person name="Coughlan A.Y."/>
            <person name="Deshpande S."/>
            <person name="Douglass A.P."/>
            <person name="Hanson S.J."/>
            <person name="Klenk H.-P."/>
            <person name="LaButti K.M."/>
            <person name="Lapidus A."/>
            <person name="Lindquist E.A."/>
            <person name="Lipzen A.M."/>
            <person name="Meier-Kolthoff J.P."/>
            <person name="Ohm R.A."/>
            <person name="Otillar R.P."/>
            <person name="Pangilinan J.L."/>
            <person name="Peng Y."/>
            <person name="Rokas A."/>
            <person name="Rosa C.A."/>
            <person name="Scheuner C."/>
            <person name="Sibirny A.A."/>
            <person name="Slot J.C."/>
            <person name="Stielow J.B."/>
            <person name="Sun H."/>
            <person name="Kurtzman C.P."/>
            <person name="Blackwell M."/>
            <person name="Grigoriev I.V."/>
            <person name="Jeffries T.W."/>
        </authorList>
    </citation>
    <scope>NUCLEOTIDE SEQUENCE [LARGE SCALE GENOMIC DNA]</scope>
    <source>
        <strain evidence="4">NRRL Y-1626</strain>
    </source>
</reference>
<feature type="region of interest" description="Disordered" evidence="1">
    <location>
        <begin position="33"/>
        <end position="161"/>
    </location>
</feature>
<evidence type="ECO:0000313" key="3">
    <source>
        <dbReference type="EMBL" id="OBA26949.1"/>
    </source>
</evidence>
<keyword evidence="2" id="KW-0472">Membrane</keyword>
<feature type="compositionally biased region" description="Polar residues" evidence="1">
    <location>
        <begin position="993"/>
        <end position="1011"/>
    </location>
</feature>
<feature type="region of interest" description="Disordered" evidence="1">
    <location>
        <begin position="840"/>
        <end position="863"/>
    </location>
</feature>
<keyword evidence="2" id="KW-0812">Transmembrane</keyword>
<feature type="compositionally biased region" description="Acidic residues" evidence="1">
    <location>
        <begin position="1045"/>
        <end position="1055"/>
    </location>
</feature>
<feature type="region of interest" description="Disordered" evidence="1">
    <location>
        <begin position="390"/>
        <end position="477"/>
    </location>
</feature>
<feature type="compositionally biased region" description="Low complexity" evidence="1">
    <location>
        <begin position="46"/>
        <end position="59"/>
    </location>
</feature>
<feature type="compositionally biased region" description="Polar residues" evidence="1">
    <location>
        <begin position="976"/>
        <end position="986"/>
    </location>
</feature>
<feature type="region of interest" description="Disordered" evidence="1">
    <location>
        <begin position="976"/>
        <end position="1011"/>
    </location>
</feature>
<evidence type="ECO:0008006" key="5">
    <source>
        <dbReference type="Google" id="ProtNLM"/>
    </source>
</evidence>
<gene>
    <name evidence="3" type="ORF">HANVADRAFT_52728</name>
</gene>
<feature type="compositionally biased region" description="Low complexity" evidence="1">
    <location>
        <begin position="443"/>
        <end position="472"/>
    </location>
</feature>
<comment type="caution">
    <text evidence="3">The sequence shown here is derived from an EMBL/GenBank/DDBJ whole genome shotgun (WGS) entry which is preliminary data.</text>
</comment>
<dbReference type="EMBL" id="LXPE01000012">
    <property type="protein sequence ID" value="OBA26949.1"/>
    <property type="molecule type" value="Genomic_DNA"/>
</dbReference>
<feature type="compositionally biased region" description="Basic and acidic residues" evidence="1">
    <location>
        <begin position="840"/>
        <end position="850"/>
    </location>
</feature>
<evidence type="ECO:0000256" key="1">
    <source>
        <dbReference type="SAM" id="MobiDB-lite"/>
    </source>
</evidence>
<dbReference type="GO" id="GO:0000011">
    <property type="term" value="P:vacuole inheritance"/>
    <property type="evidence" value="ECO:0007669"/>
    <property type="project" value="TreeGrafter"/>
</dbReference>
<feature type="region of interest" description="Disordered" evidence="1">
    <location>
        <begin position="1037"/>
        <end position="1088"/>
    </location>
</feature>
<dbReference type="Pfam" id="PF12751">
    <property type="entry name" value="Vac7"/>
    <property type="match status" value="1"/>
</dbReference>
<dbReference type="GO" id="GO:0070772">
    <property type="term" value="C:PAS complex"/>
    <property type="evidence" value="ECO:0007669"/>
    <property type="project" value="TreeGrafter"/>
</dbReference>
<feature type="compositionally biased region" description="Polar residues" evidence="1">
    <location>
        <begin position="797"/>
        <end position="817"/>
    </location>
</feature>
<dbReference type="GO" id="GO:1903778">
    <property type="term" value="P:protein localization to vacuolar membrane"/>
    <property type="evidence" value="ECO:0007669"/>
    <property type="project" value="TreeGrafter"/>
</dbReference>
<name>A0A1B7TDW9_9ASCO</name>
<feature type="compositionally biased region" description="Low complexity" evidence="1">
    <location>
        <begin position="140"/>
        <end position="154"/>
    </location>
</feature>
<organism evidence="3 4">
    <name type="scientific">Hanseniaspora valbyensis NRRL Y-1626</name>
    <dbReference type="NCBI Taxonomy" id="766949"/>
    <lineage>
        <taxon>Eukaryota</taxon>
        <taxon>Fungi</taxon>
        <taxon>Dikarya</taxon>
        <taxon>Ascomycota</taxon>
        <taxon>Saccharomycotina</taxon>
        <taxon>Saccharomycetes</taxon>
        <taxon>Saccharomycodales</taxon>
        <taxon>Saccharomycodaceae</taxon>
        <taxon>Hanseniaspora</taxon>
    </lineage>
</organism>
<feature type="compositionally biased region" description="Low complexity" evidence="1">
    <location>
        <begin position="108"/>
        <end position="119"/>
    </location>
</feature>
<sequence length="1361" mass="152688">MVDDTSFQSFVDDDTLEDPIDISSNDINNVTINNNYNNDRDGNTRSNSISIDSSNNNENVLSGELTSPRSHTSQTTYGRQQQHINNNPNTHAQQSSNGSAELRTITADASSLDNNNNNNGDDEDDSSDTNNRLSTDTTKENSNNNNNNNETNSTIKKFDRPNFIVGSGSDYSDTPHSTKVRKLTDAIGSNNIESVNTGSGLESAPKLKTQFKLKRAVSPMNAYQQGNEGSNFNNNAKLSHPFPVQRAASDINNETLRLPQVMSISKLNNSLHTSTPTISHVVSKEDISSNNNNDHLILKKSLNNISTNNSTDDSVGENSNINLKIKKNQTVVKLPSESQIINNSIQTPRPKNVPSMNKTDYFAAKLADATNEKTNKEDDQEENFVYEDLMLDQDTLPSKKNTSKIKHQNDEKDDDENNKNKIQQDNEKSIAKQTSKAGSLIDQQQQQQSSVSNSTSSSLNINNNNNSQNSNNIPAGKNLTNQASVIIDPTRLLIPNKKSINSMSPNNFSDHMKISDKSMSNDINITNTNNNISLQSLESPVVFSNAANISNIDEQPSNNMKFLNVENTPSNLSSLSNRPSNLLNNRNNLTSTTAISQNILNVQKQEMENNPEAFHQHLPARPSLANLSTTSSNNNLSQYKKMMQNNARHSSVTVGILPNRQHNKNIVLQQDRYDQATTSPTLNQGNGTNINTNNNNVNTSDFYNDMLDYSSPSKKSSGRAFRDKSNRSSIIEEIQEDHSDFVIPTASSFAFDSGKYDNLKKSTVHDTLEETELNKKVNINNIPTLPFDSNKVKKSRQNSTPGSPSNQITNSNNKVTKPSFTKLMDKKSIESSIQGFVNKGTDDYISHDEENERDDEVNGPFSSNFNNHLKNIMSETQSEWDNNSERNNVEKSTTSNMTSTALADHLKDKNQSIQQAHDHKTELLKSPIAKSFSAYDNNSSHHHFGLDDDFDEDDFDERSSFFYHPRRNSQLNIGRISTLTSGSNNPRKMRSQKGMSYTKSSNLAGTSTNDNFLFDPNFNGSRLYDEETEQSLRNHFSSTNLNQGEDMDTDNNSDDESGHVSEHEGKFFKHSRNTSKNAKRDNNTRKSSRQYLWGEHDISLDDENEYAPLTSENNRNVYYYDSIHDFTPHKNNDNGKKGNLMPHLGNHYYSSHDFYNNKNGFPFNENNGKETLWSKIKFFIYWLFVITFLIMLGVGIGAFIVSNKELEEFSVASMSNWIIAQDEILFDITAFAHNPSLLSISIQSVNIDIFAESQYAGDGGDTSETTAYGHKDAVTLLLGSVYELETPFVFKSDIFWRYFSVSTSSIKLKNPARSTDNGFYYPDAIENFIESNDEIVLLSERNLSKQDKKNFLWENNNHSVS</sequence>
<feature type="transmembrane region" description="Helical" evidence="2">
    <location>
        <begin position="1179"/>
        <end position="1201"/>
    </location>
</feature>
<feature type="compositionally biased region" description="Basic and acidic residues" evidence="1">
    <location>
        <begin position="417"/>
        <end position="430"/>
    </location>
</feature>
<dbReference type="PANTHER" id="PTHR28258:SF1">
    <property type="entry name" value="VACUOLAR SEGREGATION PROTEIN 7"/>
    <property type="match status" value="1"/>
</dbReference>
<evidence type="ECO:0000256" key="2">
    <source>
        <dbReference type="SAM" id="Phobius"/>
    </source>
</evidence>
<feature type="compositionally biased region" description="Polar residues" evidence="1">
    <location>
        <begin position="64"/>
        <end position="99"/>
    </location>
</feature>
<dbReference type="Proteomes" id="UP000092321">
    <property type="component" value="Unassembled WGS sequence"/>
</dbReference>
<protein>
    <recommendedName>
        <fullName evidence="5">Vacuolar segregation protein 7</fullName>
    </recommendedName>
</protein>
<dbReference type="OrthoDB" id="1204at2759"/>
<keyword evidence="4" id="KW-1185">Reference proteome</keyword>
<dbReference type="PANTHER" id="PTHR28258">
    <property type="entry name" value="VACUOLAR SEGREGATION PROTEIN 7"/>
    <property type="match status" value="1"/>
</dbReference>